<proteinExistence type="inferred from homology"/>
<comment type="caution">
    <text evidence="2">The sequence shown here is derived from an EMBL/GenBank/DDBJ whole genome shotgun (WGS) entry which is preliminary data.</text>
</comment>
<gene>
    <name evidence="2" type="ORF">RWE15_20120</name>
</gene>
<dbReference type="Pfam" id="PF03698">
    <property type="entry name" value="UPF0180"/>
    <property type="match status" value="1"/>
</dbReference>
<sequence length="82" mass="8779">MARIGVEPGLNDIKEELASKGHEIVELRSEADTANCDCCIISGMDKDLMGISDVVINGPVINAQGQNAEEVVSMVDDKLFSE</sequence>
<evidence type="ECO:0000256" key="1">
    <source>
        <dbReference type="HAMAP-Rule" id="MF_00506"/>
    </source>
</evidence>
<dbReference type="RefSeq" id="WP_390352896.1">
    <property type="nucleotide sequence ID" value="NZ_JBHUIZ010000003.1"/>
</dbReference>
<evidence type="ECO:0000313" key="3">
    <source>
        <dbReference type="Proteomes" id="UP001281447"/>
    </source>
</evidence>
<evidence type="ECO:0000313" key="2">
    <source>
        <dbReference type="EMBL" id="MDY0396234.1"/>
    </source>
</evidence>
<name>A0ABU5CCF0_9BACI</name>
<organism evidence="2 3">
    <name type="scientific">Tigheibacillus halophilus</name>
    <dbReference type="NCBI Taxonomy" id="361280"/>
    <lineage>
        <taxon>Bacteria</taxon>
        <taxon>Bacillati</taxon>
        <taxon>Bacillota</taxon>
        <taxon>Bacilli</taxon>
        <taxon>Bacillales</taxon>
        <taxon>Bacillaceae</taxon>
        <taxon>Tigheibacillus</taxon>
    </lineage>
</organism>
<dbReference type="InterPro" id="IPR005370">
    <property type="entry name" value="UPF0180"/>
</dbReference>
<dbReference type="Proteomes" id="UP001281447">
    <property type="component" value="Unassembled WGS sequence"/>
</dbReference>
<dbReference type="NCBIfam" id="NF002845">
    <property type="entry name" value="PRK03094.1"/>
    <property type="match status" value="1"/>
</dbReference>
<dbReference type="EMBL" id="JAWDIP010000004">
    <property type="protein sequence ID" value="MDY0396234.1"/>
    <property type="molecule type" value="Genomic_DNA"/>
</dbReference>
<dbReference type="HAMAP" id="MF_00506">
    <property type="entry name" value="UPF0180"/>
    <property type="match status" value="1"/>
</dbReference>
<keyword evidence="3" id="KW-1185">Reference proteome</keyword>
<comment type="similarity">
    <text evidence="1">Belongs to the UPF0180 family.</text>
</comment>
<protein>
    <recommendedName>
        <fullName evidence="1">UPF0180 protein RWE15_20120</fullName>
    </recommendedName>
</protein>
<accession>A0ABU5CCF0</accession>
<reference evidence="2 3" key="1">
    <citation type="submission" date="2023-10" db="EMBL/GenBank/DDBJ databases">
        <title>Virgibacillus halophilus 5B73C genome.</title>
        <authorList>
            <person name="Miliotis G."/>
            <person name="Sengupta P."/>
            <person name="Hameed A."/>
            <person name="Chuvochina M."/>
            <person name="Mcdonagh F."/>
            <person name="Simpson A.C."/>
            <person name="Singh N.K."/>
            <person name="Rekha P.D."/>
            <person name="Raman K."/>
            <person name="Hugenholtz P."/>
            <person name="Venkateswaran K."/>
        </authorList>
    </citation>
    <scope>NUCLEOTIDE SEQUENCE [LARGE SCALE GENOMIC DNA]</scope>
    <source>
        <strain evidence="2 3">5B73C</strain>
    </source>
</reference>